<keyword evidence="2" id="KW-1185">Reference proteome</keyword>
<accession>A0AAV6N2Y0</accession>
<proteinExistence type="predicted"/>
<feature type="non-terminal residue" evidence="1">
    <location>
        <position position="1"/>
    </location>
</feature>
<comment type="caution">
    <text evidence="1">The sequence shown here is derived from an EMBL/GenBank/DDBJ whole genome shotgun (WGS) entry which is preliminary data.</text>
</comment>
<dbReference type="Proteomes" id="UP000685013">
    <property type="component" value="Chromosome 9"/>
</dbReference>
<protein>
    <submittedName>
        <fullName evidence="1">Uncharacterized protein</fullName>
    </submittedName>
</protein>
<gene>
    <name evidence="1" type="ORF">SDJN03_13815</name>
</gene>
<organism evidence="1 2">
    <name type="scientific">Cucurbita argyrosperma subsp. sororia</name>
    <dbReference type="NCBI Taxonomy" id="37648"/>
    <lineage>
        <taxon>Eukaryota</taxon>
        <taxon>Viridiplantae</taxon>
        <taxon>Streptophyta</taxon>
        <taxon>Embryophyta</taxon>
        <taxon>Tracheophyta</taxon>
        <taxon>Spermatophyta</taxon>
        <taxon>Magnoliopsida</taxon>
        <taxon>eudicotyledons</taxon>
        <taxon>Gunneridae</taxon>
        <taxon>Pentapetalae</taxon>
        <taxon>rosids</taxon>
        <taxon>fabids</taxon>
        <taxon>Cucurbitales</taxon>
        <taxon>Cucurbitaceae</taxon>
        <taxon>Cucurbiteae</taxon>
        <taxon>Cucurbita</taxon>
    </lineage>
</organism>
<name>A0AAV6N2Y0_9ROSI</name>
<evidence type="ECO:0000313" key="2">
    <source>
        <dbReference type="Proteomes" id="UP000685013"/>
    </source>
</evidence>
<dbReference type="EMBL" id="JAGKQH010000009">
    <property type="protein sequence ID" value="KAG6591469.1"/>
    <property type="molecule type" value="Genomic_DNA"/>
</dbReference>
<evidence type="ECO:0000313" key="1">
    <source>
        <dbReference type="EMBL" id="KAG6591469.1"/>
    </source>
</evidence>
<reference evidence="1 2" key="1">
    <citation type="journal article" date="2021" name="Hortic Res">
        <title>The domestication of Cucurbita argyrosperma as revealed by the genome of its wild relative.</title>
        <authorList>
            <person name="Barrera-Redondo J."/>
            <person name="Sanchez-de la Vega G."/>
            <person name="Aguirre-Liguori J.A."/>
            <person name="Castellanos-Morales G."/>
            <person name="Gutierrez-Guerrero Y.T."/>
            <person name="Aguirre-Dugua X."/>
            <person name="Aguirre-Planter E."/>
            <person name="Tenaillon M.I."/>
            <person name="Lira-Saade R."/>
            <person name="Eguiarte L.E."/>
        </authorList>
    </citation>
    <scope>NUCLEOTIDE SEQUENCE [LARGE SCALE GENOMIC DNA]</scope>
    <source>
        <strain evidence="1">JBR-2021</strain>
    </source>
</reference>
<sequence length="123" mass="13551">MVEKTFPDAGVVDVQIEDETELSSYRKSELGLEQERACPLEGGLADILVDTLFLRIFTKLGSETMECLGTIDSIHFFEGGGVTSMESVRDCSFNIVSHGLAAIHLSNQLHPQLFLSNSEFLRA</sequence>
<dbReference type="AlphaFoldDB" id="A0AAV6N2Y0"/>